<evidence type="ECO:0000313" key="1">
    <source>
        <dbReference type="EMBL" id="PST41746.1"/>
    </source>
</evidence>
<accession>A0A2T3G2H8</accession>
<dbReference type="AlphaFoldDB" id="A0A2T3G2H8"/>
<gene>
    <name evidence="1" type="ORF">C7U55_02920</name>
</gene>
<reference evidence="2" key="1">
    <citation type="submission" date="2018-03" db="EMBL/GenBank/DDBJ databases">
        <title>Lachnoclostridium SNUG30370 gen.nov., sp.nov., isolated from human faeces.</title>
        <authorList>
            <person name="Seo B."/>
            <person name="Jeon K."/>
            <person name="Ko G."/>
        </authorList>
    </citation>
    <scope>NUCLEOTIDE SEQUENCE [LARGE SCALE GENOMIC DNA]</scope>
    <source>
        <strain evidence="2">SNUG30370</strain>
    </source>
</reference>
<dbReference type="EMBL" id="PYLP01000002">
    <property type="protein sequence ID" value="PST41746.1"/>
    <property type="molecule type" value="Genomic_DNA"/>
</dbReference>
<dbReference type="Proteomes" id="UP000241201">
    <property type="component" value="Unassembled WGS sequence"/>
</dbReference>
<proteinExistence type="predicted"/>
<protein>
    <submittedName>
        <fullName evidence="1">Recombinase</fullName>
    </submittedName>
</protein>
<comment type="caution">
    <text evidence="1">The sequence shown here is derived from an EMBL/GenBank/DDBJ whole genome shotgun (WGS) entry which is preliminary data.</text>
</comment>
<dbReference type="GeneID" id="77470057"/>
<keyword evidence="2" id="KW-1185">Reference proteome</keyword>
<name>A0A2T3G2H8_9FIRM</name>
<organism evidence="1 2">
    <name type="scientific">Faecalibacillus faecis</name>
    <dbReference type="NCBI Taxonomy" id="1982628"/>
    <lineage>
        <taxon>Bacteria</taxon>
        <taxon>Bacillati</taxon>
        <taxon>Bacillota</taxon>
        <taxon>Erysipelotrichia</taxon>
        <taxon>Erysipelotrichales</taxon>
        <taxon>Coprobacillaceae</taxon>
        <taxon>Faecalibacillus</taxon>
    </lineage>
</organism>
<sequence length="143" mass="17455">MYFKEPFDKEKIVKQHEELLNIFKEDLSNLSDKTIKKHIQNVDFFINEYLLNRNNANYEEVNNEVDLFFRDFFIRKCMWSSPNSIKETAASFKKFYKSMMNHDKLKKDDYECLCDTIKDEMKSWQESCDYYDSGKPNWDPFKF</sequence>
<dbReference type="RefSeq" id="WP_106987267.1">
    <property type="nucleotide sequence ID" value="NZ_PYLP01000002.1"/>
</dbReference>
<evidence type="ECO:0000313" key="2">
    <source>
        <dbReference type="Proteomes" id="UP000241201"/>
    </source>
</evidence>